<organism evidence="1 2">
    <name type="scientific">Panagrolaimus sp. PS1159</name>
    <dbReference type="NCBI Taxonomy" id="55785"/>
    <lineage>
        <taxon>Eukaryota</taxon>
        <taxon>Metazoa</taxon>
        <taxon>Ecdysozoa</taxon>
        <taxon>Nematoda</taxon>
        <taxon>Chromadorea</taxon>
        <taxon>Rhabditida</taxon>
        <taxon>Tylenchina</taxon>
        <taxon>Panagrolaimomorpha</taxon>
        <taxon>Panagrolaimoidea</taxon>
        <taxon>Panagrolaimidae</taxon>
        <taxon>Panagrolaimus</taxon>
    </lineage>
</organism>
<proteinExistence type="predicted"/>
<reference evidence="2" key="1">
    <citation type="submission" date="2022-11" db="UniProtKB">
        <authorList>
            <consortium name="WormBaseParasite"/>
        </authorList>
    </citation>
    <scope>IDENTIFICATION</scope>
</reference>
<dbReference type="Proteomes" id="UP000887580">
    <property type="component" value="Unplaced"/>
</dbReference>
<evidence type="ECO:0000313" key="1">
    <source>
        <dbReference type="Proteomes" id="UP000887580"/>
    </source>
</evidence>
<name>A0AC35G1W2_9BILA</name>
<dbReference type="WBParaSite" id="PS1159_v2.g23274.t1">
    <property type="protein sequence ID" value="PS1159_v2.g23274.t1"/>
    <property type="gene ID" value="PS1159_v2.g23274"/>
</dbReference>
<accession>A0AC35G1W2</accession>
<evidence type="ECO:0000313" key="2">
    <source>
        <dbReference type="WBParaSite" id="PS1159_v2.g23274.t1"/>
    </source>
</evidence>
<sequence>MSNKNRRGSSSSSGSGCDACGAKKLSLLEIEAISAVKEVAAFVQSICISEVLSRTTDLIFLNLHTLEGDTYCIELTQRGWRVCSNREDCMNGDFRKLDFHSRYFETIYQLLDVISPLYREQYANALTAKLKQLSSTSDSSPPPQNDGSNQQSPNNGDNEKK</sequence>
<protein>
    <submittedName>
        <fullName evidence="2">GSKIP domain-containing protein</fullName>
    </submittedName>
</protein>